<dbReference type="GO" id="GO:0007234">
    <property type="term" value="P:osmosensory signaling via phosphorelay pathway"/>
    <property type="evidence" value="ECO:0007669"/>
    <property type="project" value="TreeGrafter"/>
</dbReference>
<dbReference type="GO" id="GO:0005524">
    <property type="term" value="F:ATP binding"/>
    <property type="evidence" value="ECO:0007669"/>
    <property type="project" value="UniProtKB-KW"/>
</dbReference>
<keyword evidence="17" id="KW-1185">Reference proteome</keyword>
<dbReference type="EC" id="2.7.13.3" evidence="3"/>
<keyword evidence="8 16" id="KW-0418">Kinase</keyword>
<dbReference type="PROSITE" id="PS50112">
    <property type="entry name" value="PAS"/>
    <property type="match status" value="1"/>
</dbReference>
<dbReference type="Gene3D" id="1.10.287.130">
    <property type="match status" value="1"/>
</dbReference>
<dbReference type="InterPro" id="IPR035965">
    <property type="entry name" value="PAS-like_dom_sf"/>
</dbReference>
<keyword evidence="7" id="KW-0547">Nucleotide-binding</keyword>
<dbReference type="InterPro" id="IPR000014">
    <property type="entry name" value="PAS"/>
</dbReference>
<dbReference type="SMART" id="SM00387">
    <property type="entry name" value="HATPase_c"/>
    <property type="match status" value="1"/>
</dbReference>
<dbReference type="Pfam" id="PF13426">
    <property type="entry name" value="PAS_9"/>
    <property type="match status" value="1"/>
</dbReference>
<feature type="domain" description="PAS" evidence="14">
    <location>
        <begin position="234"/>
        <end position="270"/>
    </location>
</feature>
<evidence type="ECO:0000256" key="8">
    <source>
        <dbReference type="ARBA" id="ARBA00022777"/>
    </source>
</evidence>
<feature type="domain" description="HAMP" evidence="15">
    <location>
        <begin position="177"/>
        <end position="229"/>
    </location>
</feature>
<sequence length="575" mass="63153">MKKYIIIRCIFLCVAVVLLSGLASAVILQYSKEQAIVRNMKDILMSISLQDETANKDYDAFAKAYTKLSFEYRITVINKSGEVLGDSNFNYTDMPNHADRPEIKQAIAAGTGYEKRSSETFGKPMLYVALRDGDIIYRIASPVDTINATFVDLLPALLAGLVLALIISPVLAASTAKSITKPLANVADSLKTLDSEDYDIKVMPSEFDELQPIASTINSLTKHISETMRELADQKEKTDYLLNNMEDGLILVDNNMRVLQINTAAQKILGESKSVEGKNLLMLTNKPKLFEAVQNAVQNGVSTLFDFNSSETAGMVLSVHVTAIHSDWMAQGKANGAVILITDVTQERQAERMRSEFVANASHELKTPITSIGGFAELLAAGVVKDPDKVQDYLVRIKNETQRMALLIEDILKLASIENSEQNEQSFEPVDLKEVIEEVIENIQPQITARNVTVTADAQDVVIHAVPDDMEALVQNLLDNAVKYNHDGGSVTVKLEKQGGKVCFSVADTGIGIRYEDQPRIFERFYRVDKGRSRKVGGTGLGLSIVKHVVSKYGGEIFLKSIDGKGTAISVTIPL</sequence>
<evidence type="ECO:0000256" key="5">
    <source>
        <dbReference type="ARBA" id="ARBA00022679"/>
    </source>
</evidence>
<dbReference type="InterPro" id="IPR003661">
    <property type="entry name" value="HisK_dim/P_dom"/>
</dbReference>
<dbReference type="Gene3D" id="3.30.450.20">
    <property type="entry name" value="PAS domain"/>
    <property type="match status" value="1"/>
</dbReference>
<proteinExistence type="predicted"/>
<accession>A0A1H8CN83</accession>
<dbReference type="CDD" id="cd00075">
    <property type="entry name" value="HATPase"/>
    <property type="match status" value="1"/>
</dbReference>
<dbReference type="SMART" id="SM00091">
    <property type="entry name" value="PAS"/>
    <property type="match status" value="1"/>
</dbReference>
<dbReference type="InterPro" id="IPR003660">
    <property type="entry name" value="HAMP_dom"/>
</dbReference>
<dbReference type="PANTHER" id="PTHR42878:SF7">
    <property type="entry name" value="SENSOR HISTIDINE KINASE GLRK"/>
    <property type="match status" value="1"/>
</dbReference>
<dbReference type="Gene3D" id="3.30.565.10">
    <property type="entry name" value="Histidine kinase-like ATPase, C-terminal domain"/>
    <property type="match status" value="1"/>
</dbReference>
<evidence type="ECO:0000256" key="4">
    <source>
        <dbReference type="ARBA" id="ARBA00022553"/>
    </source>
</evidence>
<evidence type="ECO:0000256" key="3">
    <source>
        <dbReference type="ARBA" id="ARBA00012438"/>
    </source>
</evidence>
<dbReference type="Pfam" id="PF02518">
    <property type="entry name" value="HATPase_c"/>
    <property type="match status" value="1"/>
</dbReference>
<dbReference type="FunFam" id="1.10.287.130:FF:000001">
    <property type="entry name" value="Two-component sensor histidine kinase"/>
    <property type="match status" value="1"/>
</dbReference>
<dbReference type="OrthoDB" id="9813151at2"/>
<evidence type="ECO:0000313" key="16">
    <source>
        <dbReference type="EMBL" id="SEM96603.1"/>
    </source>
</evidence>
<evidence type="ECO:0000259" key="14">
    <source>
        <dbReference type="PROSITE" id="PS50112"/>
    </source>
</evidence>
<comment type="subcellular location">
    <subcellularLocation>
        <location evidence="2">Membrane</location>
        <topology evidence="2">Multi-pass membrane protein</topology>
    </subcellularLocation>
</comment>
<dbReference type="SUPFAM" id="SSF47384">
    <property type="entry name" value="Homodimeric domain of signal transducing histidine kinase"/>
    <property type="match status" value="1"/>
</dbReference>
<dbReference type="GO" id="GO:0000156">
    <property type="term" value="F:phosphorelay response regulator activity"/>
    <property type="evidence" value="ECO:0007669"/>
    <property type="project" value="TreeGrafter"/>
</dbReference>
<dbReference type="InterPro" id="IPR036097">
    <property type="entry name" value="HisK_dim/P_sf"/>
</dbReference>
<evidence type="ECO:0000259" key="13">
    <source>
        <dbReference type="PROSITE" id="PS50109"/>
    </source>
</evidence>
<dbReference type="NCBIfam" id="TIGR00229">
    <property type="entry name" value="sensory_box"/>
    <property type="match status" value="1"/>
</dbReference>
<gene>
    <name evidence="16" type="ORF">SAMN05216180_2247</name>
</gene>
<evidence type="ECO:0000256" key="12">
    <source>
        <dbReference type="ARBA" id="ARBA00023136"/>
    </source>
</evidence>
<dbReference type="GO" id="GO:0030295">
    <property type="term" value="F:protein kinase activator activity"/>
    <property type="evidence" value="ECO:0007669"/>
    <property type="project" value="TreeGrafter"/>
</dbReference>
<evidence type="ECO:0000313" key="17">
    <source>
        <dbReference type="Proteomes" id="UP000199158"/>
    </source>
</evidence>
<name>A0A1H8CN83_9FIRM</name>
<dbReference type="PROSITE" id="PS50109">
    <property type="entry name" value="HIS_KIN"/>
    <property type="match status" value="1"/>
</dbReference>
<reference evidence="16 17" key="1">
    <citation type="submission" date="2016-10" db="EMBL/GenBank/DDBJ databases">
        <authorList>
            <person name="de Groot N.N."/>
        </authorList>
    </citation>
    <scope>NUCLEOTIDE SEQUENCE [LARGE SCALE GENOMIC DNA]</scope>
    <source>
        <strain evidence="16 17">CGMCC 1.5070</strain>
    </source>
</reference>
<dbReference type="RefSeq" id="WP_092755087.1">
    <property type="nucleotide sequence ID" value="NZ_FOCG01000002.1"/>
</dbReference>
<keyword evidence="9" id="KW-0067">ATP-binding</keyword>
<dbReference type="Pfam" id="PF00512">
    <property type="entry name" value="HisKA"/>
    <property type="match status" value="1"/>
</dbReference>
<dbReference type="FunFam" id="3.30.565.10:FF:000006">
    <property type="entry name" value="Sensor histidine kinase WalK"/>
    <property type="match status" value="1"/>
</dbReference>
<keyword evidence="4" id="KW-0597">Phosphoprotein</keyword>
<dbReference type="InterPro" id="IPR036890">
    <property type="entry name" value="HATPase_C_sf"/>
</dbReference>
<dbReference type="GO" id="GO:0000155">
    <property type="term" value="F:phosphorelay sensor kinase activity"/>
    <property type="evidence" value="ECO:0007669"/>
    <property type="project" value="InterPro"/>
</dbReference>
<evidence type="ECO:0000256" key="10">
    <source>
        <dbReference type="ARBA" id="ARBA00022989"/>
    </source>
</evidence>
<dbReference type="Gene3D" id="6.10.340.10">
    <property type="match status" value="1"/>
</dbReference>
<dbReference type="InterPro" id="IPR004358">
    <property type="entry name" value="Sig_transdc_His_kin-like_C"/>
</dbReference>
<dbReference type="AlphaFoldDB" id="A0A1H8CN83"/>
<keyword evidence="6" id="KW-0812">Transmembrane</keyword>
<dbReference type="PRINTS" id="PR00344">
    <property type="entry name" value="BCTRLSENSOR"/>
</dbReference>
<dbReference type="CDD" id="cd00130">
    <property type="entry name" value="PAS"/>
    <property type="match status" value="1"/>
</dbReference>
<evidence type="ECO:0000259" key="15">
    <source>
        <dbReference type="PROSITE" id="PS50885"/>
    </source>
</evidence>
<keyword evidence="5" id="KW-0808">Transferase</keyword>
<evidence type="ECO:0000256" key="11">
    <source>
        <dbReference type="ARBA" id="ARBA00023012"/>
    </source>
</evidence>
<keyword evidence="12" id="KW-0472">Membrane</keyword>
<keyword evidence="10" id="KW-1133">Transmembrane helix</keyword>
<feature type="domain" description="Histidine kinase" evidence="13">
    <location>
        <begin position="360"/>
        <end position="575"/>
    </location>
</feature>
<evidence type="ECO:0000256" key="1">
    <source>
        <dbReference type="ARBA" id="ARBA00000085"/>
    </source>
</evidence>
<dbReference type="PANTHER" id="PTHR42878">
    <property type="entry name" value="TWO-COMPONENT HISTIDINE KINASE"/>
    <property type="match status" value="1"/>
</dbReference>
<evidence type="ECO:0000256" key="9">
    <source>
        <dbReference type="ARBA" id="ARBA00022840"/>
    </source>
</evidence>
<comment type="catalytic activity">
    <reaction evidence="1">
        <text>ATP + protein L-histidine = ADP + protein N-phospho-L-histidine.</text>
        <dbReference type="EC" id="2.7.13.3"/>
    </reaction>
</comment>
<dbReference type="SUPFAM" id="SSF55785">
    <property type="entry name" value="PYP-like sensor domain (PAS domain)"/>
    <property type="match status" value="1"/>
</dbReference>
<dbReference type="CDD" id="cd00082">
    <property type="entry name" value="HisKA"/>
    <property type="match status" value="1"/>
</dbReference>
<dbReference type="InterPro" id="IPR003594">
    <property type="entry name" value="HATPase_dom"/>
</dbReference>
<dbReference type="GO" id="GO:0016020">
    <property type="term" value="C:membrane"/>
    <property type="evidence" value="ECO:0007669"/>
    <property type="project" value="UniProtKB-SubCell"/>
</dbReference>
<protein>
    <recommendedName>
        <fullName evidence="3">histidine kinase</fullName>
        <ecNumber evidence="3">2.7.13.3</ecNumber>
    </recommendedName>
</protein>
<dbReference type="InterPro" id="IPR050351">
    <property type="entry name" value="BphY/WalK/GraS-like"/>
</dbReference>
<dbReference type="STRING" id="474960.SAMN05216180_2247"/>
<keyword evidence="11" id="KW-0902">Two-component regulatory system</keyword>
<dbReference type="PROSITE" id="PS50885">
    <property type="entry name" value="HAMP"/>
    <property type="match status" value="1"/>
</dbReference>
<dbReference type="EMBL" id="FOCG01000002">
    <property type="protein sequence ID" value="SEM96603.1"/>
    <property type="molecule type" value="Genomic_DNA"/>
</dbReference>
<organism evidence="16 17">
    <name type="scientific">Hydrogenoanaerobacterium saccharovorans</name>
    <dbReference type="NCBI Taxonomy" id="474960"/>
    <lineage>
        <taxon>Bacteria</taxon>
        <taxon>Bacillati</taxon>
        <taxon>Bacillota</taxon>
        <taxon>Clostridia</taxon>
        <taxon>Eubacteriales</taxon>
        <taxon>Oscillospiraceae</taxon>
        <taxon>Hydrogenoanaerobacterium</taxon>
    </lineage>
</organism>
<dbReference type="SUPFAM" id="SSF55874">
    <property type="entry name" value="ATPase domain of HSP90 chaperone/DNA topoisomerase II/histidine kinase"/>
    <property type="match status" value="1"/>
</dbReference>
<dbReference type="SMART" id="SM00388">
    <property type="entry name" value="HisKA"/>
    <property type="match status" value="1"/>
</dbReference>
<dbReference type="Proteomes" id="UP000199158">
    <property type="component" value="Unassembled WGS sequence"/>
</dbReference>
<dbReference type="InterPro" id="IPR005467">
    <property type="entry name" value="His_kinase_dom"/>
</dbReference>
<evidence type="ECO:0000256" key="7">
    <source>
        <dbReference type="ARBA" id="ARBA00022741"/>
    </source>
</evidence>
<evidence type="ECO:0000256" key="2">
    <source>
        <dbReference type="ARBA" id="ARBA00004141"/>
    </source>
</evidence>
<evidence type="ECO:0000256" key="6">
    <source>
        <dbReference type="ARBA" id="ARBA00022692"/>
    </source>
</evidence>